<keyword evidence="2" id="KW-1185">Reference proteome</keyword>
<accession>A0A1H5TUC2</accession>
<dbReference type="RefSeq" id="WP_103931633.1">
    <property type="nucleotide sequence ID" value="NZ_FNVA01000001.1"/>
</dbReference>
<evidence type="ECO:0000313" key="1">
    <source>
        <dbReference type="EMBL" id="SEF66394.1"/>
    </source>
</evidence>
<name>A0A1H5TUC2_9BACT</name>
<dbReference type="Proteomes" id="UP000236728">
    <property type="component" value="Unassembled WGS sequence"/>
</dbReference>
<evidence type="ECO:0008006" key="3">
    <source>
        <dbReference type="Google" id="ProtNLM"/>
    </source>
</evidence>
<proteinExistence type="predicted"/>
<sequence>MNSIQWPEGYLPGTTDNFVSNEEIVRGISAGDVWPFLVDATLWPSYYHNASDVVVAGRILTEGAKFRFTTFGLLVEAEVTECVTPAPNEPGRLAWKGLIEDDDHGTLEVLHAWLIEDLSGGRVRILTQETQIGNLAADMAKRRPNPMLNGHQAWLDGLISSARVAHALGR</sequence>
<gene>
    <name evidence="1" type="ORF">SAMN05421819_0742</name>
</gene>
<dbReference type="EMBL" id="FNVA01000001">
    <property type="protein sequence ID" value="SEF66394.1"/>
    <property type="molecule type" value="Genomic_DNA"/>
</dbReference>
<dbReference type="AlphaFoldDB" id="A0A1H5TUC2"/>
<dbReference type="InterPro" id="IPR023393">
    <property type="entry name" value="START-like_dom_sf"/>
</dbReference>
<evidence type="ECO:0000313" key="2">
    <source>
        <dbReference type="Proteomes" id="UP000236728"/>
    </source>
</evidence>
<dbReference type="OrthoDB" id="838646at2"/>
<reference evidence="1 2" key="1">
    <citation type="submission" date="2016-10" db="EMBL/GenBank/DDBJ databases">
        <authorList>
            <person name="de Groot N.N."/>
        </authorList>
    </citation>
    <scope>NUCLEOTIDE SEQUENCE [LARGE SCALE GENOMIC DNA]</scope>
    <source>
        <strain evidence="1 2">DSM 22489</strain>
    </source>
</reference>
<organism evidence="1 2">
    <name type="scientific">Bryocella elongata</name>
    <dbReference type="NCBI Taxonomy" id="863522"/>
    <lineage>
        <taxon>Bacteria</taxon>
        <taxon>Pseudomonadati</taxon>
        <taxon>Acidobacteriota</taxon>
        <taxon>Terriglobia</taxon>
        <taxon>Terriglobales</taxon>
        <taxon>Acidobacteriaceae</taxon>
        <taxon>Bryocella</taxon>
    </lineage>
</organism>
<dbReference type="SUPFAM" id="SSF55961">
    <property type="entry name" value="Bet v1-like"/>
    <property type="match status" value="1"/>
</dbReference>
<protein>
    <recommendedName>
        <fullName evidence="3">Polyketide cyclase / dehydrase and lipid transport</fullName>
    </recommendedName>
</protein>
<dbReference type="Gene3D" id="3.30.530.20">
    <property type="match status" value="1"/>
</dbReference>